<evidence type="ECO:0000313" key="3">
    <source>
        <dbReference type="Proteomes" id="UP000288805"/>
    </source>
</evidence>
<comment type="caution">
    <text evidence="2">The sequence shown here is derived from an EMBL/GenBank/DDBJ whole genome shotgun (WGS) entry which is preliminary data.</text>
</comment>
<evidence type="ECO:0000313" key="2">
    <source>
        <dbReference type="EMBL" id="RVW99377.1"/>
    </source>
</evidence>
<proteinExistence type="predicted"/>
<keyword evidence="1" id="KW-0175">Coiled coil</keyword>
<evidence type="ECO:0000256" key="1">
    <source>
        <dbReference type="SAM" id="Coils"/>
    </source>
</evidence>
<protein>
    <submittedName>
        <fullName evidence="2">Uncharacterized protein</fullName>
    </submittedName>
</protein>
<accession>A0A438IRN5</accession>
<name>A0A438IRN5_VITVI</name>
<reference evidence="2 3" key="1">
    <citation type="journal article" date="2018" name="PLoS Genet.">
        <title>Population sequencing reveals clonal diversity and ancestral inbreeding in the grapevine cultivar Chardonnay.</title>
        <authorList>
            <person name="Roach M.J."/>
            <person name="Johnson D.L."/>
            <person name="Bohlmann J."/>
            <person name="van Vuuren H.J."/>
            <person name="Jones S.J."/>
            <person name="Pretorius I.S."/>
            <person name="Schmidt S.A."/>
            <person name="Borneman A.R."/>
        </authorList>
    </citation>
    <scope>NUCLEOTIDE SEQUENCE [LARGE SCALE GENOMIC DNA]</scope>
    <source>
        <strain evidence="3">cv. Chardonnay</strain>
        <tissue evidence="2">Leaf</tissue>
    </source>
</reference>
<dbReference type="Proteomes" id="UP000288805">
    <property type="component" value="Unassembled WGS sequence"/>
</dbReference>
<gene>
    <name evidence="2" type="ORF">CK203_030734</name>
</gene>
<organism evidence="2 3">
    <name type="scientific">Vitis vinifera</name>
    <name type="common">Grape</name>
    <dbReference type="NCBI Taxonomy" id="29760"/>
    <lineage>
        <taxon>Eukaryota</taxon>
        <taxon>Viridiplantae</taxon>
        <taxon>Streptophyta</taxon>
        <taxon>Embryophyta</taxon>
        <taxon>Tracheophyta</taxon>
        <taxon>Spermatophyta</taxon>
        <taxon>Magnoliopsida</taxon>
        <taxon>eudicotyledons</taxon>
        <taxon>Gunneridae</taxon>
        <taxon>Pentapetalae</taxon>
        <taxon>rosids</taxon>
        <taxon>Vitales</taxon>
        <taxon>Vitaceae</taxon>
        <taxon>Viteae</taxon>
        <taxon>Vitis</taxon>
    </lineage>
</organism>
<dbReference type="EMBL" id="QGNW01000088">
    <property type="protein sequence ID" value="RVW99377.1"/>
    <property type="molecule type" value="Genomic_DNA"/>
</dbReference>
<feature type="coiled-coil region" evidence="1">
    <location>
        <begin position="517"/>
        <end position="565"/>
    </location>
</feature>
<dbReference type="AlphaFoldDB" id="A0A438IRN5"/>
<sequence>MSGVNDHACWRSLRHYWTVLPAQESKLPMLSGLVGEKNPPTSSARRNLAWSGPNDPDGFHTCPRQSKCLSWKGTRFHATQSYSACRQEEVLFPLAKVEGPEKTASLCPLKNSPTTRRTSARSNSLRDSIYCCPFSSRNFSTSPKSLQHFSSKFCPSADGMQHPGHALSARPFLLEVIFVYMVKMSQRERVFHPQRSLKILSEKWGCLVEWVEKASFARLNKLFEIVRRESSGLQFDCSSSRKEEKDTCCLACLEGKNSTTYSLSSLLASSSSLSSSSSANSSKPKIGVDRVVSPIVYEKKREEGDMASNLRVEFRESQCKRLSESISISPSPSKRPCLDAACLEPTLVPVPMTAFLTIAAKIIYEPDEKLHSTEDIAHHEPRRLSTNPDHFSDGSLGSIVSSSFCPKLGYIPNREEIAELMRQIPSFTKRETLVHDMRVLFPTAQWISIEIANNLDRSFTACLSYGTLDTTISHIMPMRDYTAFETVEVCAQLFYRLEATETMRAYIAHNMDDKKMNEAVEAEARRLAKEREEMEAGKKKAKEEARRLKLELEELQAGFAVQKEELKVEY</sequence>